<gene>
    <name evidence="7" type="ORF">DMO24_02485</name>
</gene>
<evidence type="ECO:0000259" key="5">
    <source>
        <dbReference type="PROSITE" id="PS51077"/>
    </source>
</evidence>
<evidence type="ECO:0000256" key="4">
    <source>
        <dbReference type="SAM" id="MobiDB-lite"/>
    </source>
</evidence>
<keyword evidence="1" id="KW-0805">Transcription regulation</keyword>
<dbReference type="GO" id="GO:0003677">
    <property type="term" value="F:DNA binding"/>
    <property type="evidence" value="ECO:0007669"/>
    <property type="project" value="UniProtKB-KW"/>
</dbReference>
<reference evidence="7 8" key="1">
    <citation type="submission" date="2018-06" db="EMBL/GenBank/DDBJ databases">
        <title>Draft genome sequence of Modestobacter versicolor CP153-2.</title>
        <authorList>
            <person name="Gundlapally S.R."/>
        </authorList>
    </citation>
    <scope>NUCLEOTIDE SEQUENCE [LARGE SCALE GENOMIC DNA]</scope>
    <source>
        <strain evidence="7 8">CP153-2</strain>
    </source>
</reference>
<dbReference type="InterPro" id="IPR005471">
    <property type="entry name" value="Tscrpt_reg_IclR_N"/>
</dbReference>
<feature type="region of interest" description="Disordered" evidence="4">
    <location>
        <begin position="1"/>
        <end position="39"/>
    </location>
</feature>
<dbReference type="Proteomes" id="UP000247602">
    <property type="component" value="Unassembled WGS sequence"/>
</dbReference>
<evidence type="ECO:0000256" key="1">
    <source>
        <dbReference type="ARBA" id="ARBA00023015"/>
    </source>
</evidence>
<organism evidence="7 8">
    <name type="scientific">Modestobacter versicolor</name>
    <dbReference type="NCBI Taxonomy" id="429133"/>
    <lineage>
        <taxon>Bacteria</taxon>
        <taxon>Bacillati</taxon>
        <taxon>Actinomycetota</taxon>
        <taxon>Actinomycetes</taxon>
        <taxon>Geodermatophilales</taxon>
        <taxon>Geodermatophilaceae</taxon>
        <taxon>Modestobacter</taxon>
    </lineage>
</organism>
<dbReference type="Gene3D" id="3.30.450.40">
    <property type="match status" value="1"/>
</dbReference>
<sequence length="281" mass="29879">MAASLCDAERTGRSREEQHMEVAVRGQQAPPAPPAGRTPVVADPERALIQAIDRAANVLALLDQDTRRLTAPLVAERLGLNRTTAHRYLQSLQQAGFLSASAGPGPLLDQLSALVSVRQQLITFAPSIMRQLADTTGLTSVLSFLGRTGAVVTLVEEPQQTTILLTVRVGTVLEVKAAQTRVLLAFQSDPRAVTRAHATLTEAQAAVERQALHDVRRHRLAWADLDRVGLASVAVPVLATYDVQAAMALIGTSTMLNPSDSAERVHALQEAASTLGSMVAG</sequence>
<feature type="domain" description="HTH iclR-type" evidence="5">
    <location>
        <begin position="49"/>
        <end position="106"/>
    </location>
</feature>
<dbReference type="InterPro" id="IPR014757">
    <property type="entry name" value="Tscrpt_reg_IclR_C"/>
</dbReference>
<evidence type="ECO:0000313" key="7">
    <source>
        <dbReference type="EMBL" id="PZA22906.1"/>
    </source>
</evidence>
<dbReference type="EMBL" id="QKNV01000016">
    <property type="protein sequence ID" value="PZA22906.1"/>
    <property type="molecule type" value="Genomic_DNA"/>
</dbReference>
<keyword evidence="8" id="KW-1185">Reference proteome</keyword>
<dbReference type="SMART" id="SM00346">
    <property type="entry name" value="HTH_ICLR"/>
    <property type="match status" value="1"/>
</dbReference>
<dbReference type="Pfam" id="PF09339">
    <property type="entry name" value="HTH_IclR"/>
    <property type="match status" value="1"/>
</dbReference>
<keyword evidence="3" id="KW-0804">Transcription</keyword>
<dbReference type="Gene3D" id="1.10.10.10">
    <property type="entry name" value="Winged helix-like DNA-binding domain superfamily/Winged helix DNA-binding domain"/>
    <property type="match status" value="1"/>
</dbReference>
<dbReference type="PROSITE" id="PS51077">
    <property type="entry name" value="HTH_ICLR"/>
    <property type="match status" value="1"/>
</dbReference>
<evidence type="ECO:0000313" key="8">
    <source>
        <dbReference type="Proteomes" id="UP000247602"/>
    </source>
</evidence>
<dbReference type="OrthoDB" id="156285at2"/>
<dbReference type="SUPFAM" id="SSF55781">
    <property type="entry name" value="GAF domain-like"/>
    <property type="match status" value="1"/>
</dbReference>
<proteinExistence type="predicted"/>
<dbReference type="InterPro" id="IPR029016">
    <property type="entry name" value="GAF-like_dom_sf"/>
</dbReference>
<evidence type="ECO:0000259" key="6">
    <source>
        <dbReference type="PROSITE" id="PS51078"/>
    </source>
</evidence>
<feature type="domain" description="IclR-ED" evidence="6">
    <location>
        <begin position="107"/>
        <end position="281"/>
    </location>
</feature>
<dbReference type="InterPro" id="IPR050707">
    <property type="entry name" value="HTH_MetabolicPath_Reg"/>
</dbReference>
<dbReference type="PANTHER" id="PTHR30136">
    <property type="entry name" value="HELIX-TURN-HELIX TRANSCRIPTIONAL REGULATOR, ICLR FAMILY"/>
    <property type="match status" value="1"/>
</dbReference>
<dbReference type="PROSITE" id="PS51078">
    <property type="entry name" value="ICLR_ED"/>
    <property type="match status" value="1"/>
</dbReference>
<feature type="compositionally biased region" description="Basic and acidic residues" evidence="4">
    <location>
        <begin position="7"/>
        <end position="22"/>
    </location>
</feature>
<evidence type="ECO:0000256" key="3">
    <source>
        <dbReference type="ARBA" id="ARBA00023163"/>
    </source>
</evidence>
<dbReference type="PANTHER" id="PTHR30136:SF8">
    <property type="entry name" value="TRANSCRIPTIONAL REGULATORY PROTEIN"/>
    <property type="match status" value="1"/>
</dbReference>
<dbReference type="Pfam" id="PF01614">
    <property type="entry name" value="IclR_C"/>
    <property type="match status" value="1"/>
</dbReference>
<accession>A0A323VIR0</accession>
<evidence type="ECO:0008006" key="9">
    <source>
        <dbReference type="Google" id="ProtNLM"/>
    </source>
</evidence>
<protein>
    <recommendedName>
        <fullName evidence="9">IclR family transcriptional regulator</fullName>
    </recommendedName>
</protein>
<dbReference type="SUPFAM" id="SSF46785">
    <property type="entry name" value="Winged helix' DNA-binding domain"/>
    <property type="match status" value="1"/>
</dbReference>
<dbReference type="AlphaFoldDB" id="A0A323VIR0"/>
<name>A0A323VIR0_9ACTN</name>
<dbReference type="InterPro" id="IPR036388">
    <property type="entry name" value="WH-like_DNA-bd_sf"/>
</dbReference>
<dbReference type="InterPro" id="IPR036390">
    <property type="entry name" value="WH_DNA-bd_sf"/>
</dbReference>
<dbReference type="GO" id="GO:0045892">
    <property type="term" value="P:negative regulation of DNA-templated transcription"/>
    <property type="evidence" value="ECO:0007669"/>
    <property type="project" value="TreeGrafter"/>
</dbReference>
<comment type="caution">
    <text evidence="7">The sequence shown here is derived from an EMBL/GenBank/DDBJ whole genome shotgun (WGS) entry which is preliminary data.</text>
</comment>
<keyword evidence="2" id="KW-0238">DNA-binding</keyword>
<evidence type="ECO:0000256" key="2">
    <source>
        <dbReference type="ARBA" id="ARBA00023125"/>
    </source>
</evidence>
<dbReference type="GO" id="GO:0003700">
    <property type="term" value="F:DNA-binding transcription factor activity"/>
    <property type="evidence" value="ECO:0007669"/>
    <property type="project" value="TreeGrafter"/>
</dbReference>